<evidence type="ECO:0000256" key="3">
    <source>
        <dbReference type="ARBA" id="ARBA00022723"/>
    </source>
</evidence>
<feature type="compositionally biased region" description="Low complexity" evidence="5">
    <location>
        <begin position="74"/>
        <end position="84"/>
    </location>
</feature>
<dbReference type="InterPro" id="IPR045109">
    <property type="entry name" value="LSDs-like"/>
</dbReference>
<dbReference type="PANTHER" id="PTHR12549">
    <property type="entry name" value="JMJC DOMAIN-CONTAINING HISTONE DEMETHYLATION PROTEIN"/>
    <property type="match status" value="1"/>
</dbReference>
<proteinExistence type="inferred from homology"/>
<protein>
    <submittedName>
        <fullName evidence="6">Uncharacterized protein</fullName>
    </submittedName>
</protein>
<feature type="compositionally biased region" description="Acidic residues" evidence="5">
    <location>
        <begin position="85"/>
        <end position="103"/>
    </location>
</feature>
<dbReference type="EMBL" id="OX465086">
    <property type="protein sequence ID" value="CAI9261355.1"/>
    <property type="molecule type" value="Genomic_DNA"/>
</dbReference>
<dbReference type="PANTHER" id="PTHR12549:SF38">
    <property type="entry name" value="JMJC DOMAIN-CONTAINING HISTONE DEMETHYLASE 2, ISOFORM A"/>
    <property type="match status" value="1"/>
</dbReference>
<dbReference type="GO" id="GO:0046872">
    <property type="term" value="F:metal ion binding"/>
    <property type="evidence" value="ECO:0007669"/>
    <property type="project" value="UniProtKB-KW"/>
</dbReference>
<evidence type="ECO:0000313" key="6">
    <source>
        <dbReference type="EMBL" id="CAI9261355.1"/>
    </source>
</evidence>
<comment type="similarity">
    <text evidence="2">Belongs to the JARID1 histone demethylase family.</text>
</comment>
<evidence type="ECO:0000256" key="1">
    <source>
        <dbReference type="ARBA" id="ARBA00004123"/>
    </source>
</evidence>
<feature type="region of interest" description="Disordered" evidence="5">
    <location>
        <begin position="56"/>
        <end position="103"/>
    </location>
</feature>
<dbReference type="GO" id="GO:0000785">
    <property type="term" value="C:chromatin"/>
    <property type="evidence" value="ECO:0007669"/>
    <property type="project" value="TreeGrafter"/>
</dbReference>
<evidence type="ECO:0000256" key="4">
    <source>
        <dbReference type="ARBA" id="ARBA00023242"/>
    </source>
</evidence>
<gene>
    <name evidence="6" type="ORF">LSALG_LOCUS2145</name>
</gene>
<dbReference type="AlphaFoldDB" id="A0AA35V8N7"/>
<keyword evidence="7" id="KW-1185">Reference proteome</keyword>
<dbReference type="GO" id="GO:0000118">
    <property type="term" value="C:histone deacetylase complex"/>
    <property type="evidence" value="ECO:0007669"/>
    <property type="project" value="TreeGrafter"/>
</dbReference>
<accession>A0AA35V8N7</accession>
<comment type="subcellular location">
    <subcellularLocation>
        <location evidence="1">Nucleus</location>
    </subcellularLocation>
</comment>
<name>A0AA35V8N7_LACSI</name>
<dbReference type="GO" id="GO:0003712">
    <property type="term" value="F:transcription coregulator activity"/>
    <property type="evidence" value="ECO:0007669"/>
    <property type="project" value="TreeGrafter"/>
</dbReference>
<evidence type="ECO:0000256" key="5">
    <source>
        <dbReference type="SAM" id="MobiDB-lite"/>
    </source>
</evidence>
<keyword evidence="4" id="KW-0539">Nucleus</keyword>
<dbReference type="GO" id="GO:0031490">
    <property type="term" value="F:chromatin DNA binding"/>
    <property type="evidence" value="ECO:0007669"/>
    <property type="project" value="TreeGrafter"/>
</dbReference>
<dbReference type="GO" id="GO:0006357">
    <property type="term" value="P:regulation of transcription by RNA polymerase II"/>
    <property type="evidence" value="ECO:0007669"/>
    <property type="project" value="TreeGrafter"/>
</dbReference>
<evidence type="ECO:0000256" key="2">
    <source>
        <dbReference type="ARBA" id="ARBA00006801"/>
    </source>
</evidence>
<evidence type="ECO:0000313" key="7">
    <source>
        <dbReference type="Proteomes" id="UP001177003"/>
    </source>
</evidence>
<organism evidence="6 7">
    <name type="scientific">Lactuca saligna</name>
    <name type="common">Willowleaf lettuce</name>
    <dbReference type="NCBI Taxonomy" id="75948"/>
    <lineage>
        <taxon>Eukaryota</taxon>
        <taxon>Viridiplantae</taxon>
        <taxon>Streptophyta</taxon>
        <taxon>Embryophyta</taxon>
        <taxon>Tracheophyta</taxon>
        <taxon>Spermatophyta</taxon>
        <taxon>Magnoliopsida</taxon>
        <taxon>eudicotyledons</taxon>
        <taxon>Gunneridae</taxon>
        <taxon>Pentapetalae</taxon>
        <taxon>asterids</taxon>
        <taxon>campanulids</taxon>
        <taxon>Asterales</taxon>
        <taxon>Asteraceae</taxon>
        <taxon>Cichorioideae</taxon>
        <taxon>Cichorieae</taxon>
        <taxon>Lactucinae</taxon>
        <taxon>Lactuca</taxon>
    </lineage>
</organism>
<dbReference type="Gene3D" id="2.60.120.650">
    <property type="entry name" value="Cupin"/>
    <property type="match status" value="1"/>
</dbReference>
<reference evidence="6" key="1">
    <citation type="submission" date="2023-04" db="EMBL/GenBank/DDBJ databases">
        <authorList>
            <person name="Vijverberg K."/>
            <person name="Xiong W."/>
            <person name="Schranz E."/>
        </authorList>
    </citation>
    <scope>NUCLEOTIDE SEQUENCE</scope>
</reference>
<keyword evidence="3" id="KW-0479">Metal-binding</keyword>
<dbReference type="GO" id="GO:0032454">
    <property type="term" value="F:histone H3K9 demethylase activity"/>
    <property type="evidence" value="ECO:0007669"/>
    <property type="project" value="InterPro"/>
</dbReference>
<dbReference type="Proteomes" id="UP001177003">
    <property type="component" value="Chromosome 0"/>
</dbReference>
<sequence length="144" mass="16344">MHWRRGEPVVVKNVLKKTCGLSWEPMVMMRAFRNAKKRLNEENQCVKAIDCLDWNEEPKPKKQSAPTAKIGSNKKPVSKPVSSSDESEFEYESSNDSDSSDEEVSQSVNLLALGYRGAKKSQLLLPRMVLLQPPRKPSEVMRLI</sequence>